<comment type="similarity">
    <text evidence="4">Belongs to the RBT5 family.</text>
</comment>
<feature type="transmembrane region" description="Helical" evidence="15">
    <location>
        <begin position="107"/>
        <end position="127"/>
    </location>
</feature>
<feature type="compositionally biased region" description="Low complexity" evidence="14">
    <location>
        <begin position="502"/>
        <end position="512"/>
    </location>
</feature>
<evidence type="ECO:0000256" key="15">
    <source>
        <dbReference type="SAM" id="Phobius"/>
    </source>
</evidence>
<feature type="region of interest" description="Disordered" evidence="14">
    <location>
        <begin position="434"/>
        <end position="542"/>
    </location>
</feature>
<keyword evidence="5" id="KW-0964">Secreted</keyword>
<feature type="transmembrane region" description="Helical" evidence="15">
    <location>
        <begin position="65"/>
        <end position="87"/>
    </location>
</feature>
<reference evidence="20" key="1">
    <citation type="submission" date="2010-05" db="EMBL/GenBank/DDBJ databases">
        <title>The genome sequence of Magnaporthe poae strain ATCC 64411.</title>
        <authorList>
            <person name="Ma L.-J."/>
            <person name="Dead R."/>
            <person name="Young S."/>
            <person name="Zeng Q."/>
            <person name="Koehrsen M."/>
            <person name="Alvarado L."/>
            <person name="Berlin A."/>
            <person name="Chapman S.B."/>
            <person name="Chen Z."/>
            <person name="Freedman E."/>
            <person name="Gellesch M."/>
            <person name="Goldberg J."/>
            <person name="Griggs A."/>
            <person name="Gujja S."/>
            <person name="Heilman E.R."/>
            <person name="Heiman D."/>
            <person name="Hepburn T."/>
            <person name="Howarth C."/>
            <person name="Jen D."/>
            <person name="Larson L."/>
            <person name="Mehta T."/>
            <person name="Neiman D."/>
            <person name="Pearson M."/>
            <person name="Roberts A."/>
            <person name="Saif S."/>
            <person name="Shea T."/>
            <person name="Shenoy N."/>
            <person name="Sisk P."/>
            <person name="Stolte C."/>
            <person name="Sykes S."/>
            <person name="Walk T."/>
            <person name="White J."/>
            <person name="Yandava C."/>
            <person name="Haas B."/>
            <person name="Nusbaum C."/>
            <person name="Birren B."/>
        </authorList>
    </citation>
    <scope>NUCLEOTIDE SEQUENCE [LARGE SCALE GENOMIC DNA]</scope>
    <source>
        <strain evidence="20">ATCC 64411 / 73-15</strain>
    </source>
</reference>
<dbReference type="eggNOG" id="ENOG502SKG6">
    <property type="taxonomic scope" value="Eukaryota"/>
</dbReference>
<feature type="transmembrane region" description="Helical" evidence="15">
    <location>
        <begin position="249"/>
        <end position="269"/>
    </location>
</feature>
<feature type="compositionally biased region" description="Low complexity" evidence="14">
    <location>
        <begin position="410"/>
        <end position="422"/>
    </location>
</feature>
<feature type="domain" description="CFEM" evidence="16">
    <location>
        <begin position="3"/>
        <end position="56"/>
    </location>
</feature>
<feature type="region of interest" description="Disordered" evidence="14">
    <location>
        <begin position="395"/>
        <end position="422"/>
    </location>
</feature>
<keyword evidence="11" id="KW-1015">Disulfide bond</keyword>
<evidence type="ECO:0000256" key="4">
    <source>
        <dbReference type="ARBA" id="ARBA00010031"/>
    </source>
</evidence>
<evidence type="ECO:0000313" key="18">
    <source>
        <dbReference type="EMBL" id="KLU82109.1"/>
    </source>
</evidence>
<feature type="transmembrane region" description="Helical" evidence="15">
    <location>
        <begin position="147"/>
        <end position="165"/>
    </location>
</feature>
<keyword evidence="7 15" id="KW-0812">Transmembrane</keyword>
<reference evidence="19" key="4">
    <citation type="journal article" date="2015" name="G3 (Bethesda)">
        <title>Genome sequences of three phytopathogenic species of the Magnaporthaceae family of fungi.</title>
        <authorList>
            <person name="Okagaki L.H."/>
            <person name="Nunes C.C."/>
            <person name="Sailsbery J."/>
            <person name="Clay B."/>
            <person name="Brown D."/>
            <person name="John T."/>
            <person name="Oh Y."/>
            <person name="Young N."/>
            <person name="Fitzgerald M."/>
            <person name="Haas B.J."/>
            <person name="Zeng Q."/>
            <person name="Young S."/>
            <person name="Adiconis X."/>
            <person name="Fan L."/>
            <person name="Levin J.Z."/>
            <person name="Mitchell T.K."/>
            <person name="Okubara P.A."/>
            <person name="Farman M.L."/>
            <person name="Kohn L.M."/>
            <person name="Birren B."/>
            <person name="Ma L.-J."/>
            <person name="Dean R.A."/>
        </authorList>
    </citation>
    <scope>NUCLEOTIDE SEQUENCE</scope>
    <source>
        <strain evidence="19">ATCC 64411 / 73-15</strain>
    </source>
</reference>
<organism evidence="19 20">
    <name type="scientific">Magnaporthiopsis poae (strain ATCC 64411 / 73-15)</name>
    <name type="common">Kentucky bluegrass fungus</name>
    <name type="synonym">Magnaporthe poae</name>
    <dbReference type="NCBI Taxonomy" id="644358"/>
    <lineage>
        <taxon>Eukaryota</taxon>
        <taxon>Fungi</taxon>
        <taxon>Dikarya</taxon>
        <taxon>Ascomycota</taxon>
        <taxon>Pezizomycotina</taxon>
        <taxon>Sordariomycetes</taxon>
        <taxon>Sordariomycetidae</taxon>
        <taxon>Magnaporthales</taxon>
        <taxon>Magnaporthaceae</taxon>
        <taxon>Magnaporthiopsis</taxon>
    </lineage>
</organism>
<evidence type="ECO:0000256" key="11">
    <source>
        <dbReference type="ARBA" id="ARBA00023157"/>
    </source>
</evidence>
<feature type="compositionally biased region" description="Polar residues" evidence="14">
    <location>
        <begin position="434"/>
        <end position="456"/>
    </location>
</feature>
<feature type="transmembrane region" description="Helical" evidence="15">
    <location>
        <begin position="281"/>
        <end position="301"/>
    </location>
</feature>
<keyword evidence="20" id="KW-1185">Reference proteome</keyword>
<name>A0A0C4DN14_MAGP6</name>
<evidence type="ECO:0000256" key="3">
    <source>
        <dbReference type="ARBA" id="ARBA00004613"/>
    </source>
</evidence>
<dbReference type="InterPro" id="IPR008427">
    <property type="entry name" value="Extracellular_membr_CFEM_dom"/>
</dbReference>
<dbReference type="VEuPathDB" id="FungiDB:MAPG_01186"/>
<dbReference type="InterPro" id="IPR052337">
    <property type="entry name" value="SAT4-like"/>
</dbReference>
<dbReference type="Pfam" id="PF05730">
    <property type="entry name" value="CFEM"/>
    <property type="match status" value="1"/>
</dbReference>
<dbReference type="EnsemblFungi" id="MAPG_01186T0">
    <property type="protein sequence ID" value="MAPG_01186T0"/>
    <property type="gene ID" value="MAPG_01186"/>
</dbReference>
<dbReference type="OrthoDB" id="2496787at2759"/>
<dbReference type="InterPro" id="IPR049326">
    <property type="entry name" value="Rhodopsin_dom_fungi"/>
</dbReference>
<gene>
    <name evidence="18" type="ORF">MAPG_01186</name>
</gene>
<dbReference type="Pfam" id="PF20684">
    <property type="entry name" value="Fung_rhodopsin"/>
    <property type="match status" value="1"/>
</dbReference>
<protein>
    <submittedName>
        <fullName evidence="18 19">Uncharacterized protein</fullName>
    </submittedName>
</protein>
<evidence type="ECO:0000256" key="10">
    <source>
        <dbReference type="ARBA" id="ARBA00023136"/>
    </source>
</evidence>
<evidence type="ECO:0000259" key="17">
    <source>
        <dbReference type="Pfam" id="PF20684"/>
    </source>
</evidence>
<evidence type="ECO:0000256" key="6">
    <source>
        <dbReference type="ARBA" id="ARBA00022622"/>
    </source>
</evidence>
<dbReference type="PANTHER" id="PTHR33048:SF143">
    <property type="entry name" value="EXTRACELLULAR MEMBRANE PROTEIN CFEM DOMAIN-CONTAINING PROTEIN-RELATED"/>
    <property type="match status" value="1"/>
</dbReference>
<evidence type="ECO:0000256" key="12">
    <source>
        <dbReference type="ARBA" id="ARBA00023288"/>
    </source>
</evidence>
<keyword evidence="6" id="KW-0325">Glycoprotein</keyword>
<evidence type="ECO:0000313" key="20">
    <source>
        <dbReference type="Proteomes" id="UP000011715"/>
    </source>
</evidence>
<keyword evidence="6" id="KW-0336">GPI-anchor</keyword>
<evidence type="ECO:0000256" key="7">
    <source>
        <dbReference type="ARBA" id="ARBA00022692"/>
    </source>
</evidence>
<reference evidence="18" key="3">
    <citation type="submission" date="2011-03" db="EMBL/GenBank/DDBJ databases">
        <title>Annotation of Magnaporthe poae ATCC 64411.</title>
        <authorList>
            <person name="Ma L.-J."/>
            <person name="Dead R."/>
            <person name="Young S.K."/>
            <person name="Zeng Q."/>
            <person name="Gargeya S."/>
            <person name="Fitzgerald M."/>
            <person name="Haas B."/>
            <person name="Abouelleil A."/>
            <person name="Alvarado L."/>
            <person name="Arachchi H.M."/>
            <person name="Berlin A."/>
            <person name="Brown A."/>
            <person name="Chapman S.B."/>
            <person name="Chen Z."/>
            <person name="Dunbar C."/>
            <person name="Freedman E."/>
            <person name="Gearin G."/>
            <person name="Gellesch M."/>
            <person name="Goldberg J."/>
            <person name="Griggs A."/>
            <person name="Gujja S."/>
            <person name="Heiman D."/>
            <person name="Howarth C."/>
            <person name="Larson L."/>
            <person name="Lui A."/>
            <person name="MacDonald P.J.P."/>
            <person name="Mehta T."/>
            <person name="Montmayeur A."/>
            <person name="Murphy C."/>
            <person name="Neiman D."/>
            <person name="Pearson M."/>
            <person name="Priest M."/>
            <person name="Roberts A."/>
            <person name="Saif S."/>
            <person name="Shea T."/>
            <person name="Shenoy N."/>
            <person name="Sisk P."/>
            <person name="Stolte C."/>
            <person name="Sykes S."/>
            <person name="Yandava C."/>
            <person name="Wortman J."/>
            <person name="Nusbaum C."/>
            <person name="Birren B."/>
        </authorList>
    </citation>
    <scope>NUCLEOTIDE SEQUENCE</scope>
    <source>
        <strain evidence="18">ATCC 64411</strain>
    </source>
</reference>
<evidence type="ECO:0000256" key="13">
    <source>
        <dbReference type="ARBA" id="ARBA00038359"/>
    </source>
</evidence>
<evidence type="ECO:0000259" key="16">
    <source>
        <dbReference type="Pfam" id="PF05730"/>
    </source>
</evidence>
<keyword evidence="10 15" id="KW-0472">Membrane</keyword>
<dbReference type="STRING" id="644358.A0A0C4DN14"/>
<sequence>MRVCLANAATASRCLLTDNTCFCGPQVTESAVLDCAQKQCSKVDLMSMIRLTSTLCGHKPKDRGVILRAQQCLWAVIASVCIIIRVVHRLLDRGQCRSRAALTAEDVCLSLTYLFSLTIYTIIATFMTGGGLGRDFWALSFKKISNLGFWLYLIQMLYVVAISLLRNSFLLFYLRVFAGNEHEGDGKARSWRPGGRWKLRRILWCTIAIQSVISTGVLLAVIFQCWPIYKTWKGWKGDVAGVCIPPTALMQTNSGVSIAIGLWIFYLPLSQLRRLDLTRGAVIGVAIMLCVGSLVLTLSILRLAPSIRLKQVFLVRGGPAELVGWSTAELTAGIICICMPSMRVVGIRALVALLAHTPWRLPDRDLSFAAKSPFGTGSGADKMEVTSSVGLASQEGKTHLFPSPPAPVLSSDRSPSSAVSSWTAPSSWECRANVSNASGRVTTQGRPGTDNRGSVSRKSEDAPSSLGEGGVGAPVRRIATPDYFVPRRFPPSKGKRRYAPNVRGGSRSSVSRTGLAPPPPVRTYRRPISREKETVEVPDIVD</sequence>
<dbReference type="EMBL" id="GL876966">
    <property type="protein sequence ID" value="KLU82109.1"/>
    <property type="molecule type" value="Genomic_DNA"/>
</dbReference>
<proteinExistence type="inferred from homology"/>
<comment type="subcellular location">
    <subcellularLocation>
        <location evidence="2">Membrane</location>
        <topology evidence="2">Lipid-anchor</topology>
        <topology evidence="2">GPI-anchor</topology>
    </subcellularLocation>
    <subcellularLocation>
        <location evidence="1">Membrane</location>
        <topology evidence="1">Multi-pass membrane protein</topology>
    </subcellularLocation>
    <subcellularLocation>
        <location evidence="3">Secreted</location>
    </subcellularLocation>
</comment>
<dbReference type="AlphaFoldDB" id="A0A0C4DN14"/>
<dbReference type="Proteomes" id="UP000011715">
    <property type="component" value="Unassembled WGS sequence"/>
</dbReference>
<dbReference type="GO" id="GO:0098552">
    <property type="term" value="C:side of membrane"/>
    <property type="evidence" value="ECO:0007669"/>
    <property type="project" value="UniProtKB-KW"/>
</dbReference>
<dbReference type="PANTHER" id="PTHR33048">
    <property type="entry name" value="PTH11-LIKE INTEGRAL MEMBRANE PROTEIN (AFU_ORTHOLOGUE AFUA_5G11245)"/>
    <property type="match status" value="1"/>
</dbReference>
<dbReference type="GO" id="GO:0005576">
    <property type="term" value="C:extracellular region"/>
    <property type="evidence" value="ECO:0007669"/>
    <property type="project" value="UniProtKB-SubCell"/>
</dbReference>
<evidence type="ECO:0000256" key="5">
    <source>
        <dbReference type="ARBA" id="ARBA00022525"/>
    </source>
</evidence>
<keyword evidence="8" id="KW-0732">Signal</keyword>
<reference evidence="18" key="2">
    <citation type="submission" date="2010-05" db="EMBL/GenBank/DDBJ databases">
        <title>The Genome Sequence of Magnaporthe poae strain ATCC 64411.</title>
        <authorList>
            <consortium name="The Broad Institute Genome Sequencing Platform"/>
            <consortium name="Broad Institute Genome Sequencing Center for Infectious Disease"/>
            <person name="Ma L.-J."/>
            <person name="Dead R."/>
            <person name="Young S."/>
            <person name="Zeng Q."/>
            <person name="Koehrsen M."/>
            <person name="Alvarado L."/>
            <person name="Berlin A."/>
            <person name="Chapman S.B."/>
            <person name="Chen Z."/>
            <person name="Freedman E."/>
            <person name="Gellesch M."/>
            <person name="Goldberg J."/>
            <person name="Griggs A."/>
            <person name="Gujja S."/>
            <person name="Heilman E.R."/>
            <person name="Heiman D."/>
            <person name="Hepburn T."/>
            <person name="Howarth C."/>
            <person name="Jen D."/>
            <person name="Larson L."/>
            <person name="Mehta T."/>
            <person name="Neiman D."/>
            <person name="Pearson M."/>
            <person name="Roberts A."/>
            <person name="Saif S."/>
            <person name="Shea T."/>
            <person name="Shenoy N."/>
            <person name="Sisk P."/>
            <person name="Stolte C."/>
            <person name="Sykes S."/>
            <person name="Walk T."/>
            <person name="White J."/>
            <person name="Yandava C."/>
            <person name="Haas B."/>
            <person name="Nusbaum C."/>
            <person name="Birren B."/>
        </authorList>
    </citation>
    <scope>NUCLEOTIDE SEQUENCE</scope>
    <source>
        <strain evidence="18">ATCC 64411</strain>
    </source>
</reference>
<keyword evidence="9 15" id="KW-1133">Transmembrane helix</keyword>
<evidence type="ECO:0000313" key="19">
    <source>
        <dbReference type="EnsemblFungi" id="MAPG_01186T0"/>
    </source>
</evidence>
<evidence type="ECO:0000256" key="8">
    <source>
        <dbReference type="ARBA" id="ARBA00022729"/>
    </source>
</evidence>
<feature type="domain" description="Rhodopsin" evidence="17">
    <location>
        <begin position="98"/>
        <end position="344"/>
    </location>
</feature>
<reference evidence="19" key="5">
    <citation type="submission" date="2015-06" db="UniProtKB">
        <authorList>
            <consortium name="EnsemblFungi"/>
        </authorList>
    </citation>
    <scope>IDENTIFICATION</scope>
    <source>
        <strain evidence="19">ATCC 64411</strain>
    </source>
</reference>
<evidence type="ECO:0000256" key="9">
    <source>
        <dbReference type="ARBA" id="ARBA00022989"/>
    </source>
</evidence>
<feature type="transmembrane region" description="Helical" evidence="15">
    <location>
        <begin position="202"/>
        <end position="229"/>
    </location>
</feature>
<evidence type="ECO:0000256" key="1">
    <source>
        <dbReference type="ARBA" id="ARBA00004141"/>
    </source>
</evidence>
<comment type="similarity">
    <text evidence="13">Belongs to the SAT4 family.</text>
</comment>
<evidence type="ECO:0000256" key="14">
    <source>
        <dbReference type="SAM" id="MobiDB-lite"/>
    </source>
</evidence>
<keyword evidence="12" id="KW-0449">Lipoprotein</keyword>
<evidence type="ECO:0000256" key="2">
    <source>
        <dbReference type="ARBA" id="ARBA00004589"/>
    </source>
</evidence>
<accession>A0A0C4DN14</accession>
<dbReference type="EMBL" id="ADBL01000279">
    <property type="status" value="NOT_ANNOTATED_CDS"/>
    <property type="molecule type" value="Genomic_DNA"/>
</dbReference>